<evidence type="ECO:0000313" key="2">
    <source>
        <dbReference type="EMBL" id="PTU33042.1"/>
    </source>
</evidence>
<keyword evidence="1" id="KW-0812">Transmembrane</keyword>
<comment type="caution">
    <text evidence="2">The sequence shown here is derived from an EMBL/GenBank/DDBJ whole genome shotgun (WGS) entry which is preliminary data.</text>
</comment>
<dbReference type="AlphaFoldDB" id="A0A2T5MKE6"/>
<sequence length="122" mass="14050">MLPPTNYARRRPVLPILLFSAGLGICMYFGQEWYQLPKYSESDIDASTELNLKLDLQNRGPNLQPTSKDELETMRARVRFEITSSIKAERDKITQRFSIGLVALVLGFGQLVMEWLMRRGKN</sequence>
<evidence type="ECO:0000256" key="1">
    <source>
        <dbReference type="SAM" id="Phobius"/>
    </source>
</evidence>
<accession>A0A2T5MKE6</accession>
<reference evidence="2 3" key="1">
    <citation type="submission" date="2018-04" db="EMBL/GenBank/DDBJ databases">
        <title>Novel species isolated from glacier.</title>
        <authorList>
            <person name="Liu Q."/>
            <person name="Xin Y.-H."/>
        </authorList>
    </citation>
    <scope>NUCLEOTIDE SEQUENCE [LARGE SCALE GENOMIC DNA]</scope>
    <source>
        <strain evidence="2 3">GT1R17</strain>
    </source>
</reference>
<dbReference type="RefSeq" id="WP_107938749.1">
    <property type="nucleotide sequence ID" value="NZ_QANS01000001.1"/>
</dbReference>
<gene>
    <name evidence="2" type="ORF">CJD38_02740</name>
</gene>
<keyword evidence="1" id="KW-1133">Transmembrane helix</keyword>
<keyword evidence="1" id="KW-0472">Membrane</keyword>
<dbReference type="EMBL" id="QANS01000001">
    <property type="protein sequence ID" value="PTU33042.1"/>
    <property type="molecule type" value="Genomic_DNA"/>
</dbReference>
<protein>
    <recommendedName>
        <fullName evidence="4">Transmembrane protein</fullName>
    </recommendedName>
</protein>
<evidence type="ECO:0000313" key="3">
    <source>
        <dbReference type="Proteomes" id="UP000244248"/>
    </source>
</evidence>
<feature type="transmembrane region" description="Helical" evidence="1">
    <location>
        <begin position="97"/>
        <end position="117"/>
    </location>
</feature>
<evidence type="ECO:0008006" key="4">
    <source>
        <dbReference type="Google" id="ProtNLM"/>
    </source>
</evidence>
<organism evidence="2 3">
    <name type="scientific">Stenotrophobium rhamnosiphilum</name>
    <dbReference type="NCBI Taxonomy" id="2029166"/>
    <lineage>
        <taxon>Bacteria</taxon>
        <taxon>Pseudomonadati</taxon>
        <taxon>Pseudomonadota</taxon>
        <taxon>Gammaproteobacteria</taxon>
        <taxon>Nevskiales</taxon>
        <taxon>Nevskiaceae</taxon>
        <taxon>Stenotrophobium</taxon>
    </lineage>
</organism>
<name>A0A2T5MKE6_9GAMM</name>
<feature type="transmembrane region" description="Helical" evidence="1">
    <location>
        <begin position="12"/>
        <end position="30"/>
    </location>
</feature>
<proteinExistence type="predicted"/>
<dbReference type="OrthoDB" id="7068894at2"/>
<keyword evidence="3" id="KW-1185">Reference proteome</keyword>
<dbReference type="Proteomes" id="UP000244248">
    <property type="component" value="Unassembled WGS sequence"/>
</dbReference>